<proteinExistence type="predicted"/>
<sequence length="241" mass="24647">MARKILLLISALTLSLMALTGCNNDNESGGNSYSADNEESNPTASPESSGGDTAAACASASPGSAAQESCEAQGVPGVTENPERCGSTTPSPIASGIIQGTFGPWCENAIASSYDSSAVPDGADTTITISETEADTTLEMIARGFAPNTEFSASLRQRLCGASPADAGEEYEDTRSQESDDLDLDFTTDETGGSTASVTVPWVLPDDGIGRSLLITLDDGETASPDAADDDRAVACVSLER</sequence>
<feature type="compositionally biased region" description="Low complexity" evidence="1">
    <location>
        <begin position="48"/>
        <end position="66"/>
    </location>
</feature>
<feature type="region of interest" description="Disordered" evidence="1">
    <location>
        <begin position="162"/>
        <end position="182"/>
    </location>
</feature>
<feature type="chain" id="PRO_5046056860" evidence="2">
    <location>
        <begin position="21"/>
        <end position="241"/>
    </location>
</feature>
<evidence type="ECO:0000256" key="1">
    <source>
        <dbReference type="SAM" id="MobiDB-lite"/>
    </source>
</evidence>
<keyword evidence="2" id="KW-0732">Signal</keyword>
<dbReference type="EMBL" id="CP151657">
    <property type="protein sequence ID" value="WZP14603.1"/>
    <property type="molecule type" value="Genomic_DNA"/>
</dbReference>
<protein>
    <submittedName>
        <fullName evidence="3">Uncharacterized protein</fullName>
    </submittedName>
</protein>
<reference evidence="3 4" key="1">
    <citation type="submission" date="2024-04" db="EMBL/GenBank/DDBJ databases">
        <title>Arthrobacter sp. from Plains bison fecal sample.</title>
        <authorList>
            <person name="Ruzzini A."/>
        </authorList>
    </citation>
    <scope>NUCLEOTIDE SEQUENCE [LARGE SCALE GENOMIC DNA]</scope>
    <source>
        <strain evidence="3 4">EINP1</strain>
    </source>
</reference>
<name>A0ABZ2ZR48_9MICC</name>
<feature type="region of interest" description="Disordered" evidence="1">
    <location>
        <begin position="28"/>
        <end position="92"/>
    </location>
</feature>
<feature type="compositionally biased region" description="Polar residues" evidence="1">
    <location>
        <begin position="28"/>
        <end position="47"/>
    </location>
</feature>
<evidence type="ECO:0000256" key="2">
    <source>
        <dbReference type="SAM" id="SignalP"/>
    </source>
</evidence>
<evidence type="ECO:0000313" key="4">
    <source>
        <dbReference type="Proteomes" id="UP001448858"/>
    </source>
</evidence>
<gene>
    <name evidence="3" type="ORF">AAE021_10355</name>
</gene>
<accession>A0ABZ2ZR48</accession>
<keyword evidence="4" id="KW-1185">Reference proteome</keyword>
<dbReference type="RefSeq" id="WP_342022254.1">
    <property type="nucleotide sequence ID" value="NZ_CP151657.1"/>
</dbReference>
<evidence type="ECO:0000313" key="3">
    <source>
        <dbReference type="EMBL" id="WZP14603.1"/>
    </source>
</evidence>
<organism evidence="3 4">
    <name type="scientific">Arthrobacter citreus</name>
    <dbReference type="NCBI Taxonomy" id="1670"/>
    <lineage>
        <taxon>Bacteria</taxon>
        <taxon>Bacillati</taxon>
        <taxon>Actinomycetota</taxon>
        <taxon>Actinomycetes</taxon>
        <taxon>Micrococcales</taxon>
        <taxon>Micrococcaceae</taxon>
        <taxon>Arthrobacter</taxon>
    </lineage>
</organism>
<dbReference type="PROSITE" id="PS51257">
    <property type="entry name" value="PROKAR_LIPOPROTEIN"/>
    <property type="match status" value="1"/>
</dbReference>
<dbReference type="Proteomes" id="UP001448858">
    <property type="component" value="Chromosome"/>
</dbReference>
<feature type="signal peptide" evidence="2">
    <location>
        <begin position="1"/>
        <end position="20"/>
    </location>
</feature>